<dbReference type="PANTHER" id="PTHR44591:SF14">
    <property type="entry name" value="PROTEIN PILG"/>
    <property type="match status" value="1"/>
</dbReference>
<evidence type="ECO:0000259" key="7">
    <source>
        <dbReference type="PROSITE" id="PS50110"/>
    </source>
</evidence>
<feature type="modified residue" description="4-aspartylphosphate" evidence="6">
    <location>
        <position position="60"/>
    </location>
</feature>
<protein>
    <recommendedName>
        <fullName evidence="1">Stage 0 sporulation protein A homolog</fullName>
    </recommendedName>
</protein>
<dbReference type="InterPro" id="IPR028976">
    <property type="entry name" value="CheC-like_sf"/>
</dbReference>
<dbReference type="SMART" id="SM00448">
    <property type="entry name" value="REC"/>
    <property type="match status" value="1"/>
</dbReference>
<keyword evidence="3 6" id="KW-0597">Phosphoprotein</keyword>
<dbReference type="SUPFAM" id="SSF52172">
    <property type="entry name" value="CheY-like"/>
    <property type="match status" value="1"/>
</dbReference>
<dbReference type="InterPro" id="IPR028051">
    <property type="entry name" value="CheX-like_dom"/>
</dbReference>
<dbReference type="Gene3D" id="3.40.50.2300">
    <property type="match status" value="1"/>
</dbReference>
<keyword evidence="9" id="KW-1185">Reference proteome</keyword>
<name>A0A1H3PWC2_9FIRM</name>
<dbReference type="Proteomes" id="UP000199230">
    <property type="component" value="Unassembled WGS sequence"/>
</dbReference>
<evidence type="ECO:0000256" key="2">
    <source>
        <dbReference type="ARBA" id="ARBA00022500"/>
    </source>
</evidence>
<keyword evidence="2" id="KW-0145">Chemotaxis</keyword>
<dbReference type="PROSITE" id="PS50110">
    <property type="entry name" value="RESPONSE_REGULATORY"/>
    <property type="match status" value="1"/>
</dbReference>
<evidence type="ECO:0000256" key="1">
    <source>
        <dbReference type="ARBA" id="ARBA00018672"/>
    </source>
</evidence>
<evidence type="ECO:0000256" key="5">
    <source>
        <dbReference type="ARBA" id="ARBA00024867"/>
    </source>
</evidence>
<evidence type="ECO:0000256" key="6">
    <source>
        <dbReference type="PROSITE-ProRule" id="PRU00169"/>
    </source>
</evidence>
<dbReference type="GO" id="GO:0006935">
    <property type="term" value="P:chemotaxis"/>
    <property type="evidence" value="ECO:0007669"/>
    <property type="project" value="UniProtKB-KW"/>
</dbReference>
<keyword evidence="4" id="KW-0902">Two-component regulatory system</keyword>
<dbReference type="EMBL" id="FNPV01000007">
    <property type="protein sequence ID" value="SDZ05231.1"/>
    <property type="molecule type" value="Genomic_DNA"/>
</dbReference>
<dbReference type="AlphaFoldDB" id="A0A1H3PWC2"/>
<dbReference type="InterPro" id="IPR011006">
    <property type="entry name" value="CheY-like_superfamily"/>
</dbReference>
<evidence type="ECO:0000313" key="9">
    <source>
        <dbReference type="Proteomes" id="UP000199230"/>
    </source>
</evidence>
<dbReference type="InterPro" id="IPR001789">
    <property type="entry name" value="Sig_transdc_resp-reg_receiver"/>
</dbReference>
<reference evidence="8 9" key="1">
    <citation type="submission" date="2016-10" db="EMBL/GenBank/DDBJ databases">
        <authorList>
            <person name="de Groot N.N."/>
        </authorList>
    </citation>
    <scope>NUCLEOTIDE SEQUENCE [LARGE SCALE GENOMIC DNA]</scope>
    <source>
        <strain evidence="8 9">APO</strain>
    </source>
</reference>
<evidence type="ECO:0000256" key="3">
    <source>
        <dbReference type="ARBA" id="ARBA00022553"/>
    </source>
</evidence>
<organism evidence="8 9">
    <name type="scientific">Tindallia californiensis</name>
    <dbReference type="NCBI Taxonomy" id="159292"/>
    <lineage>
        <taxon>Bacteria</taxon>
        <taxon>Bacillati</taxon>
        <taxon>Bacillota</taxon>
        <taxon>Clostridia</taxon>
        <taxon>Peptostreptococcales</taxon>
        <taxon>Tindalliaceae</taxon>
        <taxon>Tindallia</taxon>
    </lineage>
</organism>
<dbReference type="RefSeq" id="WP_093314378.1">
    <property type="nucleotide sequence ID" value="NZ_FNPV01000007.1"/>
</dbReference>
<dbReference type="GO" id="GO:0000160">
    <property type="term" value="P:phosphorelay signal transduction system"/>
    <property type="evidence" value="ECO:0007669"/>
    <property type="project" value="UniProtKB-KW"/>
</dbReference>
<dbReference type="Pfam" id="PF13690">
    <property type="entry name" value="CheX"/>
    <property type="match status" value="1"/>
</dbReference>
<feature type="domain" description="Response regulatory" evidence="7">
    <location>
        <begin position="10"/>
        <end position="125"/>
    </location>
</feature>
<evidence type="ECO:0000313" key="8">
    <source>
        <dbReference type="EMBL" id="SDZ05231.1"/>
    </source>
</evidence>
<dbReference type="OrthoDB" id="9779069at2"/>
<dbReference type="Gene3D" id="3.40.1550.10">
    <property type="entry name" value="CheC-like"/>
    <property type="match status" value="1"/>
</dbReference>
<dbReference type="Pfam" id="PF00072">
    <property type="entry name" value="Response_reg"/>
    <property type="match status" value="1"/>
</dbReference>
<dbReference type="SUPFAM" id="SSF103039">
    <property type="entry name" value="CheC-like"/>
    <property type="match status" value="1"/>
</dbReference>
<dbReference type="InterPro" id="IPR050595">
    <property type="entry name" value="Bact_response_regulator"/>
</dbReference>
<gene>
    <name evidence="8" type="ORF">SAMN05192546_107134</name>
</gene>
<sequence>MSEEKKAVKRVVVVDDSPFSIRILSDMLTELELEVVGKASSLEEVQTVIAQEKPDIVTMDMTIPGTDGIECTETVKKIHPDARVIMISSMKDDAIVKRSKKAGASGYVQKPVDPEELKNVVHRITSEEEMLQELLELSNSAFQEALMDNINRFFGEKAEGVVMEGSFKESQGVSVVIGVIGAFNGRFVMDFSYETGVKIVEKTLQQDTAELDDVLNMAAEVTNMIAGNACSTINRMKPFYDLRLAPPTVYHGDSLVLSSANVTGNSFMAKTSFGDIAMTVGFAKGEISWT</sequence>
<comment type="function">
    <text evidence="5">May play the central regulatory role in sporulation. It may be an element of the effector pathway responsible for the activation of sporulation genes in response to nutritional stress. Spo0A may act in concert with spo0H (a sigma factor) to control the expression of some genes that are critical to the sporulation process.</text>
</comment>
<accession>A0A1H3PWC2</accession>
<dbReference type="CDD" id="cd17906">
    <property type="entry name" value="CheX"/>
    <property type="match status" value="1"/>
</dbReference>
<dbReference type="STRING" id="159292.SAMN05192546_107134"/>
<evidence type="ECO:0000256" key="4">
    <source>
        <dbReference type="ARBA" id="ARBA00023012"/>
    </source>
</evidence>
<dbReference type="PANTHER" id="PTHR44591">
    <property type="entry name" value="STRESS RESPONSE REGULATOR PROTEIN 1"/>
    <property type="match status" value="1"/>
</dbReference>
<proteinExistence type="predicted"/>